<dbReference type="SUPFAM" id="SSF50249">
    <property type="entry name" value="Nucleic acid-binding proteins"/>
    <property type="match status" value="1"/>
</dbReference>
<dbReference type="InterPro" id="IPR003495">
    <property type="entry name" value="CobW/HypB/UreG_nucleotide-bd"/>
</dbReference>
<dbReference type="GO" id="GO:0003677">
    <property type="term" value="F:DNA binding"/>
    <property type="evidence" value="ECO:0007669"/>
    <property type="project" value="UniProtKB-KW"/>
</dbReference>
<dbReference type="Gene3D" id="3.40.50.300">
    <property type="entry name" value="P-loop containing nucleotide triphosphate hydrolases"/>
    <property type="match status" value="1"/>
</dbReference>
<dbReference type="Gene3D" id="2.40.50.140">
    <property type="entry name" value="Nucleic acid-binding proteins"/>
    <property type="match status" value="1"/>
</dbReference>
<dbReference type="InterPro" id="IPR013955">
    <property type="entry name" value="Rep_factor-A_C"/>
</dbReference>
<dbReference type="CDD" id="cd04476">
    <property type="entry name" value="RPA1_DBD_C"/>
    <property type="match status" value="1"/>
</dbReference>
<comment type="similarity">
    <text evidence="2">Belongs to the SIMIBI class G3E GTPase family. UreG subfamily.</text>
</comment>
<keyword evidence="7" id="KW-0996">Nickel insertion</keyword>
<reference evidence="14" key="1">
    <citation type="submission" date="2020-03" db="EMBL/GenBank/DDBJ databases">
        <title>Castanea mollissima Vanexum genome sequencing.</title>
        <authorList>
            <person name="Staton M."/>
        </authorList>
    </citation>
    <scope>NUCLEOTIDE SEQUENCE</scope>
    <source>
        <tissue evidence="14">Leaf</tissue>
    </source>
</reference>
<keyword evidence="9" id="KW-0342">GTP-binding</keyword>
<dbReference type="InterPro" id="IPR012340">
    <property type="entry name" value="NA-bd_OB-fold"/>
</dbReference>
<accession>A0A8J4QYS5</accession>
<dbReference type="Pfam" id="PF02492">
    <property type="entry name" value="cobW"/>
    <property type="match status" value="1"/>
</dbReference>
<sequence>MSSNGLIIASMSQQIHQLLSTAEVEAAAAIRALEFALEIGVKQAVLELWSRCFSLSTRTRGLTMATAEAFSAMDLLVTCNAKIININNKYGWYCVACLICKTKVKQVKGVLWCECCKNQPKFAVPSYRIQVQVQDETGSTTFILFDKGAERIISKTAKELVEMQEEIFKLDGNTIPKEIQKIIGNEYLFQLHLDEYNLKYGKENYTVSKILEIEISHKQNDSCKVEEHQDTIEEIVKKSRKDKYIPSPKTEIEETSVERPERMLVQMLQKRGPGITQADLLVINKTDLAPAVGADLTVMERDALRMRDGGPFVFAQKKPPKKEVDNFIRIIFDQLSLNCVRMRPPPSPHSNFFSSLKQVEKRLKLEDTSKPTTLSVASQSQTSINLATGSLSSPLYLHVDQSHSLSEQQQQQQPFLSSTSSQFPQTQQSNDLLLLHDQPKTVFHTQHQEAIDDIQRLIQLLGLSDCYCNGDNKEEEEEGERESQKRVGNSCDFDEGENGFYAKIVGVKGPKCGKEVERLEGWIQYFMNGEMERREPLRLAYLLLGKAAIENKEDADCGYGGLDFPTSVHQFLLNDPPTD</sequence>
<dbReference type="InterPro" id="IPR004400">
    <property type="entry name" value="UreG"/>
</dbReference>
<evidence type="ECO:0000259" key="12">
    <source>
        <dbReference type="Pfam" id="PF02492"/>
    </source>
</evidence>
<evidence type="ECO:0008006" key="16">
    <source>
        <dbReference type="Google" id="ProtNLM"/>
    </source>
</evidence>
<evidence type="ECO:0000256" key="7">
    <source>
        <dbReference type="ARBA" id="ARBA00022988"/>
    </source>
</evidence>
<dbReference type="GO" id="GO:0003924">
    <property type="term" value="F:GTPase activity"/>
    <property type="evidence" value="ECO:0007669"/>
    <property type="project" value="InterPro"/>
</dbReference>
<evidence type="ECO:0000259" key="13">
    <source>
        <dbReference type="Pfam" id="PF08646"/>
    </source>
</evidence>
<evidence type="ECO:0000256" key="5">
    <source>
        <dbReference type="ARBA" id="ARBA00022771"/>
    </source>
</evidence>
<dbReference type="AlphaFoldDB" id="A0A8J4QYS5"/>
<dbReference type="OrthoDB" id="1932225at2759"/>
<feature type="domain" description="Replication factor A C-terminal" evidence="13">
    <location>
        <begin position="77"/>
        <end position="219"/>
    </location>
</feature>
<gene>
    <name evidence="14" type="ORF">CMV_016936</name>
</gene>
<dbReference type="GO" id="GO:0016151">
    <property type="term" value="F:nickel cation binding"/>
    <property type="evidence" value="ECO:0007669"/>
    <property type="project" value="InterPro"/>
</dbReference>
<keyword evidence="5" id="KW-0863">Zinc-finger</keyword>
<dbReference type="PANTHER" id="PTHR31715">
    <property type="entry name" value="UREASE ACCESSORY PROTEIN G"/>
    <property type="match status" value="1"/>
</dbReference>
<dbReference type="Pfam" id="PF08646">
    <property type="entry name" value="Rep_fac-A_C"/>
    <property type="match status" value="1"/>
</dbReference>
<dbReference type="PANTHER" id="PTHR31715:SF0">
    <property type="entry name" value="UREASE ACCESSORY PROTEIN G"/>
    <property type="match status" value="1"/>
</dbReference>
<evidence type="ECO:0000256" key="9">
    <source>
        <dbReference type="ARBA" id="ARBA00023134"/>
    </source>
</evidence>
<comment type="similarity">
    <text evidence="1">Belongs to the replication factor A protein 1 family.</text>
</comment>
<name>A0A8J4QYS5_9ROSI</name>
<dbReference type="InterPro" id="IPR027417">
    <property type="entry name" value="P-loop_NTPase"/>
</dbReference>
<feature type="domain" description="CobW/HypB/UreG nucleotide-binding" evidence="12">
    <location>
        <begin position="269"/>
        <end position="313"/>
    </location>
</feature>
<evidence type="ECO:0000256" key="1">
    <source>
        <dbReference type="ARBA" id="ARBA00005690"/>
    </source>
</evidence>
<proteinExistence type="inferred from homology"/>
<dbReference type="GO" id="GO:0005525">
    <property type="term" value="F:GTP binding"/>
    <property type="evidence" value="ECO:0007669"/>
    <property type="project" value="UniProtKB-KW"/>
</dbReference>
<evidence type="ECO:0000256" key="3">
    <source>
        <dbReference type="ARBA" id="ARBA00022723"/>
    </source>
</evidence>
<keyword evidence="15" id="KW-1185">Reference proteome</keyword>
<evidence type="ECO:0000256" key="2">
    <source>
        <dbReference type="ARBA" id="ARBA00005732"/>
    </source>
</evidence>
<organism evidence="14 15">
    <name type="scientific">Castanea mollissima</name>
    <name type="common">Chinese chestnut</name>
    <dbReference type="NCBI Taxonomy" id="60419"/>
    <lineage>
        <taxon>Eukaryota</taxon>
        <taxon>Viridiplantae</taxon>
        <taxon>Streptophyta</taxon>
        <taxon>Embryophyta</taxon>
        <taxon>Tracheophyta</taxon>
        <taxon>Spermatophyta</taxon>
        <taxon>Magnoliopsida</taxon>
        <taxon>eudicotyledons</taxon>
        <taxon>Gunneridae</taxon>
        <taxon>Pentapetalae</taxon>
        <taxon>rosids</taxon>
        <taxon>fabids</taxon>
        <taxon>Fagales</taxon>
        <taxon>Fagaceae</taxon>
        <taxon>Castanea</taxon>
    </lineage>
</organism>
<keyword evidence="4" id="KW-0547">Nucleotide-binding</keyword>
<evidence type="ECO:0000256" key="6">
    <source>
        <dbReference type="ARBA" id="ARBA00022833"/>
    </source>
</evidence>
<feature type="region of interest" description="Disordered" evidence="11">
    <location>
        <begin position="402"/>
        <end position="423"/>
    </location>
</feature>
<keyword evidence="3" id="KW-0479">Metal-binding</keyword>
<evidence type="ECO:0000256" key="11">
    <source>
        <dbReference type="SAM" id="MobiDB-lite"/>
    </source>
</evidence>
<dbReference type="InterPro" id="IPR047192">
    <property type="entry name" value="Euk_RPA1_DBD_C"/>
</dbReference>
<evidence type="ECO:0000256" key="8">
    <source>
        <dbReference type="ARBA" id="ARBA00023125"/>
    </source>
</evidence>
<protein>
    <recommendedName>
        <fullName evidence="16">Replication factor A C-terminal domain-containing protein</fullName>
    </recommendedName>
</protein>
<evidence type="ECO:0000256" key="10">
    <source>
        <dbReference type="ARBA" id="ARBA00023186"/>
    </source>
</evidence>
<dbReference type="EMBL" id="JRKL02002635">
    <property type="protein sequence ID" value="KAF3958115.1"/>
    <property type="molecule type" value="Genomic_DNA"/>
</dbReference>
<dbReference type="Proteomes" id="UP000737018">
    <property type="component" value="Unassembled WGS sequence"/>
</dbReference>
<keyword evidence="8" id="KW-0238">DNA-binding</keyword>
<dbReference type="GO" id="GO:0043419">
    <property type="term" value="P:urea catabolic process"/>
    <property type="evidence" value="ECO:0007669"/>
    <property type="project" value="InterPro"/>
</dbReference>
<keyword evidence="10" id="KW-0143">Chaperone</keyword>
<comment type="caution">
    <text evidence="14">The sequence shown here is derived from an EMBL/GenBank/DDBJ whole genome shotgun (WGS) entry which is preliminary data.</text>
</comment>
<keyword evidence="6" id="KW-0862">Zinc</keyword>
<evidence type="ECO:0000256" key="4">
    <source>
        <dbReference type="ARBA" id="ARBA00022741"/>
    </source>
</evidence>
<dbReference type="GO" id="GO:0008270">
    <property type="term" value="F:zinc ion binding"/>
    <property type="evidence" value="ECO:0007669"/>
    <property type="project" value="UniProtKB-KW"/>
</dbReference>
<evidence type="ECO:0000313" key="14">
    <source>
        <dbReference type="EMBL" id="KAF3958115.1"/>
    </source>
</evidence>
<evidence type="ECO:0000313" key="15">
    <source>
        <dbReference type="Proteomes" id="UP000737018"/>
    </source>
</evidence>